<name>A0A0B6Y8S8_9EUPU</name>
<feature type="compositionally biased region" description="Polar residues" evidence="1">
    <location>
        <begin position="9"/>
        <end position="26"/>
    </location>
</feature>
<reference evidence="2" key="1">
    <citation type="submission" date="2014-12" db="EMBL/GenBank/DDBJ databases">
        <title>Insight into the proteome of Arion vulgaris.</title>
        <authorList>
            <person name="Aradska J."/>
            <person name="Bulat T."/>
            <person name="Smidak R."/>
            <person name="Sarate P."/>
            <person name="Gangsoo J."/>
            <person name="Sialana F."/>
            <person name="Bilban M."/>
            <person name="Lubec G."/>
        </authorList>
    </citation>
    <scope>NUCLEOTIDE SEQUENCE</scope>
    <source>
        <tissue evidence="2">Skin</tissue>
    </source>
</reference>
<protein>
    <submittedName>
        <fullName evidence="2">Uncharacterized protein</fullName>
    </submittedName>
</protein>
<organism evidence="2">
    <name type="scientific">Arion vulgaris</name>
    <dbReference type="NCBI Taxonomy" id="1028688"/>
    <lineage>
        <taxon>Eukaryota</taxon>
        <taxon>Metazoa</taxon>
        <taxon>Spiralia</taxon>
        <taxon>Lophotrochozoa</taxon>
        <taxon>Mollusca</taxon>
        <taxon>Gastropoda</taxon>
        <taxon>Heterobranchia</taxon>
        <taxon>Euthyneura</taxon>
        <taxon>Panpulmonata</taxon>
        <taxon>Eupulmonata</taxon>
        <taxon>Stylommatophora</taxon>
        <taxon>Helicina</taxon>
        <taxon>Arionoidea</taxon>
        <taxon>Arionidae</taxon>
        <taxon>Arion</taxon>
    </lineage>
</organism>
<gene>
    <name evidence="2" type="primary">ORF17862</name>
</gene>
<feature type="region of interest" description="Disordered" evidence="1">
    <location>
        <begin position="148"/>
        <end position="189"/>
    </location>
</feature>
<evidence type="ECO:0000313" key="2">
    <source>
        <dbReference type="EMBL" id="CEK52737.1"/>
    </source>
</evidence>
<accession>A0A0B6Y8S8</accession>
<sequence length="273" mass="29026">LALPGVETLQHTNSSKGNCSPSPLNHENTKAKIPTTNTLHSDLNRNRMNIPEHLITQQSVNSLVSTTYSSTHLSPKSINTIRYSLTADNSLVPTTSLTTTIRHNLLTSPSGPTSESILVTVRQPSPLESVPTTVRHTLPDTLSTAMTLQSPSSLHLPPSSTSSSSSSQDCQDLNSQTRVSQPSITTQSSYHSELHRTQWLPVGSNITLQNGLPFVSAISRTQLTNKLNPAGQGNIKNKQNNAAAEAARISALASAAGVPVVCNQVSLPGFVQG</sequence>
<feature type="non-terminal residue" evidence="2">
    <location>
        <position position="273"/>
    </location>
</feature>
<feature type="non-terminal residue" evidence="2">
    <location>
        <position position="1"/>
    </location>
</feature>
<feature type="compositionally biased region" description="Low complexity" evidence="1">
    <location>
        <begin position="148"/>
        <end position="168"/>
    </location>
</feature>
<dbReference type="EMBL" id="HACG01005872">
    <property type="protein sequence ID" value="CEK52737.1"/>
    <property type="molecule type" value="Transcribed_RNA"/>
</dbReference>
<proteinExistence type="predicted"/>
<dbReference type="AlphaFoldDB" id="A0A0B6Y8S8"/>
<feature type="region of interest" description="Disordered" evidence="1">
    <location>
        <begin position="1"/>
        <end position="30"/>
    </location>
</feature>
<feature type="compositionally biased region" description="Polar residues" evidence="1">
    <location>
        <begin position="169"/>
        <end position="189"/>
    </location>
</feature>
<evidence type="ECO:0000256" key="1">
    <source>
        <dbReference type="SAM" id="MobiDB-lite"/>
    </source>
</evidence>